<dbReference type="EMBL" id="AP028907">
    <property type="protein sequence ID" value="BES82415.1"/>
    <property type="molecule type" value="Genomic_DNA"/>
</dbReference>
<dbReference type="Pfam" id="PF07788">
    <property type="entry name" value="PDDEXK_10"/>
    <property type="match status" value="1"/>
</dbReference>
<dbReference type="InterPro" id="IPR012431">
    <property type="entry name" value="PDDEXK_10"/>
</dbReference>
<name>A0ABN6ZUA2_9CREN</name>
<proteinExistence type="predicted"/>
<dbReference type="RefSeq" id="WP_338249713.1">
    <property type="nucleotide sequence ID" value="NZ_AP028907.1"/>
</dbReference>
<reference evidence="2 3" key="1">
    <citation type="submission" date="2023-09" db="EMBL/GenBank/DDBJ databases">
        <title>Pyrofollis japonicus gen. nov. sp. nov., a novel member of the family Pyrodictiaceae isolated from the Iheya North hydrothermal field.</title>
        <authorList>
            <person name="Miyazaki U."/>
            <person name="Sanari M."/>
            <person name="Tame A."/>
            <person name="Kitajima M."/>
            <person name="Okamoto A."/>
            <person name="Sawayama S."/>
            <person name="Miyazaki J."/>
            <person name="Takai K."/>
            <person name="Nakagawa S."/>
        </authorList>
    </citation>
    <scope>NUCLEOTIDE SEQUENCE [LARGE SCALE GENOMIC DNA]</scope>
    <source>
        <strain evidence="2 3">AV2</strain>
    </source>
</reference>
<evidence type="ECO:0000313" key="2">
    <source>
        <dbReference type="EMBL" id="BES82415.1"/>
    </source>
</evidence>
<evidence type="ECO:0000313" key="3">
    <source>
        <dbReference type="Proteomes" id="UP001341135"/>
    </source>
</evidence>
<dbReference type="Gene3D" id="3.90.20.10">
    <property type="match status" value="1"/>
</dbReference>
<keyword evidence="3" id="KW-1185">Reference proteome</keyword>
<dbReference type="InterPro" id="IPR024271">
    <property type="entry name" value="DUF3782"/>
</dbReference>
<dbReference type="SUPFAM" id="SSF57997">
    <property type="entry name" value="Tropomyosin"/>
    <property type="match status" value="1"/>
</dbReference>
<dbReference type="GeneID" id="89289981"/>
<feature type="coiled-coil region" evidence="1">
    <location>
        <begin position="36"/>
        <end position="112"/>
    </location>
</feature>
<dbReference type="PANTHER" id="PTHR34314:SF6">
    <property type="entry name" value="DUF3782 DOMAIN-CONTAINING PROTEIN"/>
    <property type="match status" value="1"/>
</dbReference>
<protein>
    <submittedName>
        <fullName evidence="2">DUF3782 domain-containing protein</fullName>
    </submittedName>
</protein>
<gene>
    <name evidence="2" type="ORF">PABY_19820</name>
</gene>
<organism evidence="2 3">
    <name type="scientific">Pyrodictium abyssi</name>
    <dbReference type="NCBI Taxonomy" id="54256"/>
    <lineage>
        <taxon>Archaea</taxon>
        <taxon>Thermoproteota</taxon>
        <taxon>Thermoprotei</taxon>
        <taxon>Desulfurococcales</taxon>
        <taxon>Pyrodictiaceae</taxon>
        <taxon>Pyrodictium</taxon>
    </lineage>
</organism>
<keyword evidence="1" id="KW-0175">Coiled coil</keyword>
<dbReference type="Pfam" id="PF12644">
    <property type="entry name" value="DUF3782"/>
    <property type="match status" value="1"/>
</dbReference>
<dbReference type="PANTHER" id="PTHR34314">
    <property type="entry name" value="CRENARCHAEAL PROTEIN, PUTATIVE-RELATED"/>
    <property type="match status" value="1"/>
</dbReference>
<accession>A0ABN6ZUA2</accession>
<sequence length="236" mass="27677">MSSSNTIDAGRLKRALLELVESDPELRYALMGLLGYREILERITRLEERFARLEERFAGLAERQQRLEERMEQVMREIEKLWREVLALRESQQRLEERQQRVEERLERLDRTLATVAHRFGVLSEHAFREAMRGILEEYFGATAHRWSVYDAEGLVYGYPSEVEVDVVVRDGVHILVEVKSRVDTSDVLELSRIARLYEKQEGVRPELAILGGFVDRRAERLAQRLGIKLYTYLEG</sequence>
<evidence type="ECO:0000256" key="1">
    <source>
        <dbReference type="SAM" id="Coils"/>
    </source>
</evidence>
<dbReference type="Proteomes" id="UP001341135">
    <property type="component" value="Chromosome"/>
</dbReference>